<evidence type="ECO:0008006" key="4">
    <source>
        <dbReference type="Google" id="ProtNLM"/>
    </source>
</evidence>
<dbReference type="InterPro" id="IPR054817">
    <property type="entry name" value="Glycosyl_F510_1955-like"/>
</dbReference>
<dbReference type="InterPro" id="IPR015943">
    <property type="entry name" value="WD40/YVTN_repeat-like_dom_sf"/>
</dbReference>
<dbReference type="InterPro" id="IPR002860">
    <property type="entry name" value="BNR_rpt"/>
</dbReference>
<evidence type="ECO:0000313" key="3">
    <source>
        <dbReference type="Proteomes" id="UP001501697"/>
    </source>
</evidence>
<dbReference type="NCBIfam" id="NF045728">
    <property type="entry name" value="glycosyl_F510_1955"/>
    <property type="match status" value="1"/>
</dbReference>
<keyword evidence="3" id="KW-1185">Reference proteome</keyword>
<feature type="signal peptide" evidence="1">
    <location>
        <begin position="1"/>
        <end position="25"/>
    </location>
</feature>
<dbReference type="CDD" id="cd15482">
    <property type="entry name" value="Sialidase_non-viral"/>
    <property type="match status" value="1"/>
</dbReference>
<dbReference type="RefSeq" id="WP_344739239.1">
    <property type="nucleotide sequence ID" value="NZ_BAAAYU010000005.1"/>
</dbReference>
<evidence type="ECO:0000313" key="2">
    <source>
        <dbReference type="EMBL" id="GAA3640978.1"/>
    </source>
</evidence>
<accession>A0ABP7AW27</accession>
<protein>
    <recommendedName>
        <fullName evidence="4">Exo-alpha-sialidase</fullName>
    </recommendedName>
</protein>
<keyword evidence="1" id="KW-0732">Signal</keyword>
<dbReference type="Pfam" id="PF02012">
    <property type="entry name" value="BNR"/>
    <property type="match status" value="1"/>
</dbReference>
<dbReference type="SUPFAM" id="SSF110296">
    <property type="entry name" value="Oligoxyloglucan reducing end-specific cellobiohydrolase"/>
    <property type="match status" value="1"/>
</dbReference>
<reference evidence="3" key="1">
    <citation type="journal article" date="2019" name="Int. J. Syst. Evol. Microbiol.">
        <title>The Global Catalogue of Microorganisms (GCM) 10K type strain sequencing project: providing services to taxonomists for standard genome sequencing and annotation.</title>
        <authorList>
            <consortium name="The Broad Institute Genomics Platform"/>
            <consortium name="The Broad Institute Genome Sequencing Center for Infectious Disease"/>
            <person name="Wu L."/>
            <person name="Ma J."/>
        </authorList>
    </citation>
    <scope>NUCLEOTIDE SEQUENCE [LARGE SCALE GENOMIC DNA]</scope>
    <source>
        <strain evidence="3">JCM 16544</strain>
    </source>
</reference>
<dbReference type="PROSITE" id="PS51257">
    <property type="entry name" value="PROKAR_LIPOPROTEIN"/>
    <property type="match status" value="1"/>
</dbReference>
<dbReference type="EMBL" id="BAAAYU010000005">
    <property type="protein sequence ID" value="GAA3640978.1"/>
    <property type="molecule type" value="Genomic_DNA"/>
</dbReference>
<organism evidence="2 3">
    <name type="scientific">Microbacterium awajiense</name>
    <dbReference type="NCBI Taxonomy" id="415214"/>
    <lineage>
        <taxon>Bacteria</taxon>
        <taxon>Bacillati</taxon>
        <taxon>Actinomycetota</taxon>
        <taxon>Actinomycetes</taxon>
        <taxon>Micrococcales</taxon>
        <taxon>Microbacteriaceae</taxon>
        <taxon>Microbacterium</taxon>
    </lineage>
</organism>
<name>A0ABP7AW27_9MICO</name>
<dbReference type="Gene3D" id="2.130.10.10">
    <property type="entry name" value="YVTN repeat-like/Quinoprotein amine dehydrogenase"/>
    <property type="match status" value="1"/>
</dbReference>
<evidence type="ECO:0000256" key="1">
    <source>
        <dbReference type="SAM" id="SignalP"/>
    </source>
</evidence>
<feature type="chain" id="PRO_5046925900" description="Exo-alpha-sialidase" evidence="1">
    <location>
        <begin position="26"/>
        <end position="277"/>
    </location>
</feature>
<proteinExistence type="predicted"/>
<sequence length="277" mass="27698">MITRPHATATAVALIAVALTGCAAADPPPTGDEHATDMLHVHAIVTTPGGDGYLLGTHEGIYAATPDGQLGDRVGDEDFDAMGLTASGEDLIASGHPGRDTSEGLGAGNLGIIRSDDGGITWDPVAFTGEKDFHALTAAPDGTLYGQATDSGELLSSTDSGVTWQPTGATLFTFGLAVDATGGIIAVTPDGLQLSTDGGASFAALSDAPKLYVIAASPDHQRLVGVGTDGAIWSSTAGGAWQSIGAVHGAAQAITIADDGEVLVVDDSGVSLVRPDR</sequence>
<comment type="caution">
    <text evidence="2">The sequence shown here is derived from an EMBL/GenBank/DDBJ whole genome shotgun (WGS) entry which is preliminary data.</text>
</comment>
<dbReference type="Proteomes" id="UP001501697">
    <property type="component" value="Unassembled WGS sequence"/>
</dbReference>
<gene>
    <name evidence="2" type="ORF">GCM10022200_25880</name>
</gene>